<feature type="domain" description="EamA" evidence="3">
    <location>
        <begin position="4"/>
        <end position="136"/>
    </location>
</feature>
<feature type="transmembrane region" description="Helical" evidence="2">
    <location>
        <begin position="203"/>
        <end position="228"/>
    </location>
</feature>
<keyword evidence="2" id="KW-0812">Transmembrane</keyword>
<dbReference type="Gene3D" id="1.10.3730.20">
    <property type="match status" value="1"/>
</dbReference>
<evidence type="ECO:0000256" key="1">
    <source>
        <dbReference type="ARBA" id="ARBA00007362"/>
    </source>
</evidence>
<feature type="domain" description="EamA" evidence="3">
    <location>
        <begin position="147"/>
        <end position="282"/>
    </location>
</feature>
<comment type="similarity">
    <text evidence="1">Belongs to the EamA transporter family.</text>
</comment>
<comment type="caution">
    <text evidence="4">The sequence shown here is derived from an EMBL/GenBank/DDBJ whole genome shotgun (WGS) entry which is preliminary data.</text>
</comment>
<proteinExistence type="inferred from homology"/>
<feature type="transmembrane region" description="Helical" evidence="2">
    <location>
        <begin position="33"/>
        <end position="52"/>
    </location>
</feature>
<organism evidence="4 5">
    <name type="scientific">Dielma fastidiosa</name>
    <dbReference type="NCBI Taxonomy" id="1034346"/>
    <lineage>
        <taxon>Bacteria</taxon>
        <taxon>Bacillati</taxon>
        <taxon>Bacillota</taxon>
        <taxon>Erysipelotrichia</taxon>
        <taxon>Erysipelotrichales</taxon>
        <taxon>Erysipelotrichaceae</taxon>
        <taxon>Dielma</taxon>
    </lineage>
</organism>
<dbReference type="PANTHER" id="PTHR22911:SF137">
    <property type="entry name" value="SOLUTE CARRIER FAMILY 35 MEMBER G2-RELATED"/>
    <property type="match status" value="1"/>
</dbReference>
<dbReference type="Pfam" id="PF00892">
    <property type="entry name" value="EamA"/>
    <property type="match status" value="2"/>
</dbReference>
<dbReference type="GO" id="GO:0016020">
    <property type="term" value="C:membrane"/>
    <property type="evidence" value="ECO:0007669"/>
    <property type="project" value="InterPro"/>
</dbReference>
<feature type="transmembrane region" description="Helical" evidence="2">
    <location>
        <begin position="90"/>
        <end position="111"/>
    </location>
</feature>
<feature type="transmembrane region" description="Helical" evidence="2">
    <location>
        <begin position="265"/>
        <end position="284"/>
    </location>
</feature>
<sequence length="296" mass="32891">MNIAGILMTVISAMIFGFTPVLTKYIYGLGGNAMTVIFYRNLIIMPVLYLLAKRQHASFQMRGDMRLNMLITGVIGSTGTTLLLSYSYNWISVGTATTLHFLYPIFVALLCRFCYGEKLGGGKTLALILALLGTCCFMDLHDMEKMGGLLMAVGSGCTYAFYMVLTEKKNLKEINPFVYSFNISLIICVCMLLLNLFTHEIIWRLDLVCFGLIVLLAILNSVFAITLLQVGIKKLGATTASIFCLFEPINSVVCEWLFLNESLSFSKLLGCTIIIAAIVLLVVFENRKVKQRRKAA</sequence>
<dbReference type="InterPro" id="IPR000620">
    <property type="entry name" value="EamA_dom"/>
</dbReference>
<dbReference type="RefSeq" id="WP_022938059.1">
    <property type="nucleotide sequence ID" value="NZ_CABKRQ010000004.1"/>
</dbReference>
<feature type="transmembrane region" description="Helical" evidence="2">
    <location>
        <begin position="177"/>
        <end position="197"/>
    </location>
</feature>
<feature type="transmembrane region" description="Helical" evidence="2">
    <location>
        <begin position="64"/>
        <end position="84"/>
    </location>
</feature>
<dbReference type="EMBL" id="QJKH01000016">
    <property type="protein sequence ID" value="PXX75938.1"/>
    <property type="molecule type" value="Genomic_DNA"/>
</dbReference>
<dbReference type="AlphaFoldDB" id="A0A318KFC8"/>
<feature type="transmembrane region" description="Helical" evidence="2">
    <location>
        <begin position="146"/>
        <end position="165"/>
    </location>
</feature>
<reference evidence="4 5" key="1">
    <citation type="submission" date="2018-05" db="EMBL/GenBank/DDBJ databases">
        <title>Genomic Encyclopedia of Type Strains, Phase IV (KMG-IV): sequencing the most valuable type-strain genomes for metagenomic binning, comparative biology and taxonomic classification.</title>
        <authorList>
            <person name="Goeker M."/>
        </authorList>
    </citation>
    <scope>NUCLEOTIDE SEQUENCE [LARGE SCALE GENOMIC DNA]</scope>
    <source>
        <strain evidence="4 5">JC118</strain>
    </source>
</reference>
<evidence type="ECO:0000259" key="3">
    <source>
        <dbReference type="Pfam" id="PF00892"/>
    </source>
</evidence>
<keyword evidence="5" id="KW-1185">Reference proteome</keyword>
<protein>
    <submittedName>
        <fullName evidence="4">Drug/metabolite transporter (DMT)-like permease</fullName>
    </submittedName>
</protein>
<evidence type="ECO:0000313" key="5">
    <source>
        <dbReference type="Proteomes" id="UP000247612"/>
    </source>
</evidence>
<dbReference type="OrthoDB" id="9808556at2"/>
<name>A0A318KFC8_9FIRM</name>
<dbReference type="PANTHER" id="PTHR22911">
    <property type="entry name" value="ACYL-MALONYL CONDENSING ENZYME-RELATED"/>
    <property type="match status" value="1"/>
</dbReference>
<keyword evidence="2" id="KW-0472">Membrane</keyword>
<dbReference type="STRING" id="1034346.GCA_000313565_01754"/>
<gene>
    <name evidence="4" type="ORF">DES51_11628</name>
</gene>
<dbReference type="SUPFAM" id="SSF103481">
    <property type="entry name" value="Multidrug resistance efflux transporter EmrE"/>
    <property type="match status" value="2"/>
</dbReference>
<evidence type="ECO:0000256" key="2">
    <source>
        <dbReference type="SAM" id="Phobius"/>
    </source>
</evidence>
<feature type="transmembrane region" description="Helical" evidence="2">
    <location>
        <begin position="7"/>
        <end position="27"/>
    </location>
</feature>
<accession>A0A318KFC8</accession>
<evidence type="ECO:0000313" key="4">
    <source>
        <dbReference type="EMBL" id="PXX75938.1"/>
    </source>
</evidence>
<keyword evidence="2" id="KW-1133">Transmembrane helix</keyword>
<dbReference type="Proteomes" id="UP000247612">
    <property type="component" value="Unassembled WGS sequence"/>
</dbReference>
<dbReference type="InterPro" id="IPR037185">
    <property type="entry name" value="EmrE-like"/>
</dbReference>